<dbReference type="EMBL" id="CP126981">
    <property type="protein sequence ID" value="WIM87010.1"/>
    <property type="molecule type" value="Genomic_DNA"/>
</dbReference>
<keyword evidence="2" id="KW-0812">Transmembrane</keyword>
<feature type="compositionally biased region" description="Acidic residues" evidence="1">
    <location>
        <begin position="475"/>
        <end position="493"/>
    </location>
</feature>
<evidence type="ECO:0000256" key="2">
    <source>
        <dbReference type="SAM" id="Phobius"/>
    </source>
</evidence>
<feature type="transmembrane region" description="Helical" evidence="2">
    <location>
        <begin position="327"/>
        <end position="348"/>
    </location>
</feature>
<feature type="region of interest" description="Disordered" evidence="1">
    <location>
        <begin position="472"/>
        <end position="521"/>
    </location>
</feature>
<dbReference type="Proteomes" id="UP001236585">
    <property type="component" value="Chromosome"/>
</dbReference>
<keyword evidence="2" id="KW-1133">Transmembrane helix</keyword>
<evidence type="ECO:0000313" key="4">
    <source>
        <dbReference type="Proteomes" id="UP001236585"/>
    </source>
</evidence>
<organism evidence="3 4">
    <name type="scientific">Candidatus Mycobacterium wuenschmannii</name>
    <dbReference type="NCBI Taxonomy" id="3027808"/>
    <lineage>
        <taxon>Bacteria</taxon>
        <taxon>Bacillati</taxon>
        <taxon>Actinomycetota</taxon>
        <taxon>Actinomycetes</taxon>
        <taxon>Mycobacteriales</taxon>
        <taxon>Mycobacteriaceae</taxon>
        <taxon>Mycobacterium</taxon>
    </lineage>
</organism>
<feature type="transmembrane region" description="Helical" evidence="2">
    <location>
        <begin position="354"/>
        <end position="375"/>
    </location>
</feature>
<keyword evidence="4" id="KW-1185">Reference proteome</keyword>
<evidence type="ECO:0000313" key="3">
    <source>
        <dbReference type="EMBL" id="WIM87010.1"/>
    </source>
</evidence>
<name>A0ABY8VVG9_9MYCO</name>
<keyword evidence="2" id="KW-0472">Membrane</keyword>
<reference evidence="3 4" key="1">
    <citation type="journal article" date="2023" name="Microbiol. Resour. Announc.">
        <title>Complete Genome Sequence of Mycobacterium wuenschmanii, a novel Nontuberculous Mycobacterium Isolated from a captive population of Amazon Milk Frogs.</title>
        <authorList>
            <person name="Hicks J."/>
            <person name="Zeineldin M."/>
            <person name="Ward H."/>
            <person name="Wuenschmann A."/>
            <person name="Camp P."/>
            <person name="Farrell D."/>
            <person name="Lehman K."/>
            <person name="Thacker T."/>
            <person name="Cuthbert E."/>
        </authorList>
    </citation>
    <scope>NUCLEOTIDE SEQUENCE [LARGE SCALE GENOMIC DNA]</scope>
    <source>
        <strain evidence="3 4">Wuenschmanii</strain>
    </source>
</reference>
<gene>
    <name evidence="3" type="ORF">PT015_19365</name>
</gene>
<dbReference type="RefSeq" id="WP_285186585.1">
    <property type="nucleotide sequence ID" value="NZ_CP126981.1"/>
</dbReference>
<proteinExistence type="predicted"/>
<accession>A0ABY8VVG9</accession>
<evidence type="ECO:0000256" key="1">
    <source>
        <dbReference type="SAM" id="MobiDB-lite"/>
    </source>
</evidence>
<sequence>MSGKKAVAEVDAMVAAIAPELSKPAIERVDAILVTGPWLAGVTGVVAALNDTLPKLKFVESVDLEAGAAPSVVVFVVSAAAALTESDCLLLDAATGETDAVIGVVSKIDVHQNWKEVLAGNREVLAAHAPRYADVQWVGTAAAPEEGKARIDDLAEAVSEHMANSDLPKRNRLRAWKSRLETIADRYDRDADGAGRRARVETLREQRSEILRQRRLEKSERTIALRSQTQQAKVQLSYFARNRCASVRSELQEDAAGLSRGQLAEFEPRATGRLTDVIAEVDEGITTHLAEMSKTLELTVDQPPAAALPTVDLPSPQLKSRTLETRLMMLVGAGFGLGVALTLSRLLADLTPGLTIAGAVACAAIGLALTVWVVGMRGLLRDRALLDRWTGEATALVQSAAEQQVATRVLAAESSLTAALSEQDEGESTRVAEQVSVIDTELREHSVVGARAAALRGQEMPTLQAALAAVRAELGEPEPPEIEDETPSDDASAESEAPVGDAEDDEDVEKSSPTNTADNVF</sequence>
<protein>
    <submittedName>
        <fullName evidence="3">Uncharacterized protein</fullName>
    </submittedName>
</protein>
<feature type="compositionally biased region" description="Polar residues" evidence="1">
    <location>
        <begin position="511"/>
        <end position="521"/>
    </location>
</feature>